<dbReference type="InterPro" id="IPR010652">
    <property type="entry name" value="DUF1232"/>
</dbReference>
<keyword evidence="2" id="KW-0812">Transmembrane</keyword>
<organism evidence="7">
    <name type="scientific">uncultured Thermomicrobiales bacterium</name>
    <dbReference type="NCBI Taxonomy" id="1645740"/>
    <lineage>
        <taxon>Bacteria</taxon>
        <taxon>Pseudomonadati</taxon>
        <taxon>Thermomicrobiota</taxon>
        <taxon>Thermomicrobia</taxon>
        <taxon>Thermomicrobiales</taxon>
        <taxon>environmental samples</taxon>
    </lineage>
</organism>
<evidence type="ECO:0000256" key="5">
    <source>
        <dbReference type="SAM" id="MobiDB-lite"/>
    </source>
</evidence>
<sequence>MAQPRDRSPLSGAEQLLDAGMLDQIRLGWRLLRDSRVPWIKNVIPAFAALYLISPIDPIPDFLIGLGQIDDLGILIATTIATVRWLPRLAPQAVVEEHLADIHGRPAAAGAETAEPDGPTYEGRYRLRD</sequence>
<evidence type="ECO:0000259" key="6">
    <source>
        <dbReference type="Pfam" id="PF06803"/>
    </source>
</evidence>
<keyword evidence="4" id="KW-0472">Membrane</keyword>
<name>A0A6J4ULI5_9BACT</name>
<gene>
    <name evidence="7" type="ORF">AVDCRST_MAG59-1864</name>
</gene>
<evidence type="ECO:0000256" key="2">
    <source>
        <dbReference type="ARBA" id="ARBA00022692"/>
    </source>
</evidence>
<evidence type="ECO:0000256" key="4">
    <source>
        <dbReference type="ARBA" id="ARBA00023136"/>
    </source>
</evidence>
<proteinExistence type="predicted"/>
<evidence type="ECO:0000256" key="3">
    <source>
        <dbReference type="ARBA" id="ARBA00022989"/>
    </source>
</evidence>
<accession>A0A6J4ULI5</accession>
<evidence type="ECO:0000256" key="1">
    <source>
        <dbReference type="ARBA" id="ARBA00004127"/>
    </source>
</evidence>
<evidence type="ECO:0000313" key="7">
    <source>
        <dbReference type="EMBL" id="CAA9552394.1"/>
    </source>
</evidence>
<dbReference type="GO" id="GO:0012505">
    <property type="term" value="C:endomembrane system"/>
    <property type="evidence" value="ECO:0007669"/>
    <property type="project" value="UniProtKB-SubCell"/>
</dbReference>
<protein>
    <recommendedName>
        <fullName evidence="6">DUF1232 domain-containing protein</fullName>
    </recommendedName>
</protein>
<keyword evidence="3" id="KW-1133">Transmembrane helix</keyword>
<comment type="subcellular location">
    <subcellularLocation>
        <location evidence="1">Endomembrane system</location>
        <topology evidence="1">Multi-pass membrane protein</topology>
    </subcellularLocation>
</comment>
<feature type="region of interest" description="Disordered" evidence="5">
    <location>
        <begin position="106"/>
        <end position="129"/>
    </location>
</feature>
<feature type="domain" description="DUF1232" evidence="6">
    <location>
        <begin position="45"/>
        <end position="76"/>
    </location>
</feature>
<reference evidence="7" key="1">
    <citation type="submission" date="2020-02" db="EMBL/GenBank/DDBJ databases">
        <authorList>
            <person name="Meier V. D."/>
        </authorList>
    </citation>
    <scope>NUCLEOTIDE SEQUENCE</scope>
    <source>
        <strain evidence="7">AVDCRST_MAG59</strain>
    </source>
</reference>
<dbReference type="Pfam" id="PF06803">
    <property type="entry name" value="DUF1232"/>
    <property type="match status" value="1"/>
</dbReference>
<dbReference type="EMBL" id="CADCWF010000116">
    <property type="protein sequence ID" value="CAA9552394.1"/>
    <property type="molecule type" value="Genomic_DNA"/>
</dbReference>
<dbReference type="AlphaFoldDB" id="A0A6J4ULI5"/>